<feature type="compositionally biased region" description="Polar residues" evidence="1">
    <location>
        <begin position="83"/>
        <end position="98"/>
    </location>
</feature>
<evidence type="ECO:0000256" key="1">
    <source>
        <dbReference type="SAM" id="MobiDB-lite"/>
    </source>
</evidence>
<reference evidence="2" key="2">
    <citation type="submission" date="2020-11" db="EMBL/GenBank/DDBJ databases">
        <authorList>
            <person name="McCartney M.A."/>
            <person name="Auch B."/>
            <person name="Kono T."/>
            <person name="Mallez S."/>
            <person name="Becker A."/>
            <person name="Gohl D.M."/>
            <person name="Silverstein K.A.T."/>
            <person name="Koren S."/>
            <person name="Bechman K.B."/>
            <person name="Herman A."/>
            <person name="Abrahante J.E."/>
            <person name="Garbe J."/>
        </authorList>
    </citation>
    <scope>NUCLEOTIDE SEQUENCE</scope>
    <source>
        <strain evidence="2">Duluth1</strain>
        <tissue evidence="2">Whole animal</tissue>
    </source>
</reference>
<dbReference type="SUPFAM" id="SSF56349">
    <property type="entry name" value="DNA breaking-rejoining enzymes"/>
    <property type="match status" value="1"/>
</dbReference>
<accession>A0A9D4DWG8</accession>
<dbReference type="Proteomes" id="UP000828390">
    <property type="component" value="Unassembled WGS sequence"/>
</dbReference>
<evidence type="ECO:0000313" key="3">
    <source>
        <dbReference type="Proteomes" id="UP000828390"/>
    </source>
</evidence>
<dbReference type="AlphaFoldDB" id="A0A9D4DWG8"/>
<name>A0A9D4DWG8_DREPO</name>
<dbReference type="GO" id="GO:0003677">
    <property type="term" value="F:DNA binding"/>
    <property type="evidence" value="ECO:0007669"/>
    <property type="project" value="InterPro"/>
</dbReference>
<keyword evidence="3" id="KW-1185">Reference proteome</keyword>
<feature type="region of interest" description="Disordered" evidence="1">
    <location>
        <begin position="83"/>
        <end position="106"/>
    </location>
</feature>
<sequence>MGVNKLGKVAKVMTEKGNLQGKHTHHSGRKTMFTQQLKNKVASIHVAQLSGHRNLMSLNSYHTMSLEEQMELSDNAYAINKGASVSKTNDSSNTSSELFGQDMSDD</sequence>
<dbReference type="EMBL" id="JAIWYP010000010">
    <property type="protein sequence ID" value="KAH3755272.1"/>
    <property type="molecule type" value="Genomic_DNA"/>
</dbReference>
<evidence type="ECO:0000313" key="2">
    <source>
        <dbReference type="EMBL" id="KAH3755272.1"/>
    </source>
</evidence>
<gene>
    <name evidence="2" type="ORF">DPMN_189963</name>
</gene>
<dbReference type="InterPro" id="IPR011010">
    <property type="entry name" value="DNA_brk_join_enz"/>
</dbReference>
<protein>
    <recommendedName>
        <fullName evidence="4">Tyr recombinase domain-containing protein</fullName>
    </recommendedName>
</protein>
<comment type="caution">
    <text evidence="2">The sequence shown here is derived from an EMBL/GenBank/DDBJ whole genome shotgun (WGS) entry which is preliminary data.</text>
</comment>
<proteinExistence type="predicted"/>
<reference evidence="2" key="1">
    <citation type="journal article" date="2019" name="bioRxiv">
        <title>The Genome of the Zebra Mussel, Dreissena polymorpha: A Resource for Invasive Species Research.</title>
        <authorList>
            <person name="McCartney M.A."/>
            <person name="Auch B."/>
            <person name="Kono T."/>
            <person name="Mallez S."/>
            <person name="Zhang Y."/>
            <person name="Obille A."/>
            <person name="Becker A."/>
            <person name="Abrahante J.E."/>
            <person name="Garbe J."/>
            <person name="Badalamenti J.P."/>
            <person name="Herman A."/>
            <person name="Mangelson H."/>
            <person name="Liachko I."/>
            <person name="Sullivan S."/>
            <person name="Sone E.D."/>
            <person name="Koren S."/>
            <person name="Silverstein K.A.T."/>
            <person name="Beckman K.B."/>
            <person name="Gohl D.M."/>
        </authorList>
    </citation>
    <scope>NUCLEOTIDE SEQUENCE</scope>
    <source>
        <strain evidence="2">Duluth1</strain>
        <tissue evidence="2">Whole animal</tissue>
    </source>
</reference>
<organism evidence="2 3">
    <name type="scientific">Dreissena polymorpha</name>
    <name type="common">Zebra mussel</name>
    <name type="synonym">Mytilus polymorpha</name>
    <dbReference type="NCBI Taxonomy" id="45954"/>
    <lineage>
        <taxon>Eukaryota</taxon>
        <taxon>Metazoa</taxon>
        <taxon>Spiralia</taxon>
        <taxon>Lophotrochozoa</taxon>
        <taxon>Mollusca</taxon>
        <taxon>Bivalvia</taxon>
        <taxon>Autobranchia</taxon>
        <taxon>Heteroconchia</taxon>
        <taxon>Euheterodonta</taxon>
        <taxon>Imparidentia</taxon>
        <taxon>Neoheterodontei</taxon>
        <taxon>Myida</taxon>
        <taxon>Dreissenoidea</taxon>
        <taxon>Dreissenidae</taxon>
        <taxon>Dreissena</taxon>
    </lineage>
</organism>
<evidence type="ECO:0008006" key="4">
    <source>
        <dbReference type="Google" id="ProtNLM"/>
    </source>
</evidence>